<reference evidence="5 6" key="1">
    <citation type="journal article" date="2022" name="Cell">
        <title>Repeat-based holocentromeres influence genome architecture and karyotype evolution.</title>
        <authorList>
            <person name="Hofstatter P.G."/>
            <person name="Thangavel G."/>
            <person name="Lux T."/>
            <person name="Neumann P."/>
            <person name="Vondrak T."/>
            <person name="Novak P."/>
            <person name="Zhang M."/>
            <person name="Costa L."/>
            <person name="Castellani M."/>
            <person name="Scott A."/>
            <person name="Toegelov H."/>
            <person name="Fuchs J."/>
            <person name="Mata-Sucre Y."/>
            <person name="Dias Y."/>
            <person name="Vanzela A.L.L."/>
            <person name="Huettel B."/>
            <person name="Almeida C.C.S."/>
            <person name="Simkova H."/>
            <person name="Souza G."/>
            <person name="Pedrosa-Harand A."/>
            <person name="Macas J."/>
            <person name="Mayer K.F.X."/>
            <person name="Houben A."/>
            <person name="Marques A."/>
        </authorList>
    </citation>
    <scope>NUCLEOTIDE SEQUENCE [LARGE SCALE GENOMIC DNA]</scope>
    <source>
        <strain evidence="5">RhyTen1mFocal</strain>
    </source>
</reference>
<dbReference type="InterPro" id="IPR001611">
    <property type="entry name" value="Leu-rich_rpt"/>
</dbReference>
<dbReference type="InterPro" id="IPR032675">
    <property type="entry name" value="LRR_dom_sf"/>
</dbReference>
<comment type="caution">
    <text evidence="5">The sequence shown here is derived from an EMBL/GenBank/DDBJ whole genome shotgun (WGS) entry which is preliminary data.</text>
</comment>
<dbReference type="SUPFAM" id="SSF52058">
    <property type="entry name" value="L domain-like"/>
    <property type="match status" value="2"/>
</dbReference>
<dbReference type="EMBL" id="JAMRDG010000001">
    <property type="protein sequence ID" value="KAJ3697018.1"/>
    <property type="molecule type" value="Genomic_DNA"/>
</dbReference>
<feature type="domain" description="Disease resistance R13L4/SHOC-2-like LRR" evidence="4">
    <location>
        <begin position="218"/>
        <end position="454"/>
    </location>
</feature>
<feature type="domain" description="Disease resistance protein At4g27190-like leucine-rich repeats" evidence="3">
    <location>
        <begin position="667"/>
        <end position="744"/>
    </location>
</feature>
<dbReference type="Proteomes" id="UP001210211">
    <property type="component" value="Unassembled WGS sequence"/>
</dbReference>
<keyword evidence="6" id="KW-1185">Reference proteome</keyword>
<evidence type="ECO:0000313" key="6">
    <source>
        <dbReference type="Proteomes" id="UP001210211"/>
    </source>
</evidence>
<dbReference type="InterPro" id="IPR003591">
    <property type="entry name" value="Leu-rich_rpt_typical-subtyp"/>
</dbReference>
<dbReference type="PROSITE" id="PS51450">
    <property type="entry name" value="LRR"/>
    <property type="match status" value="1"/>
</dbReference>
<dbReference type="SMART" id="SM00369">
    <property type="entry name" value="LRR_TYP"/>
    <property type="match status" value="6"/>
</dbReference>
<organism evidence="5 6">
    <name type="scientific">Rhynchospora tenuis</name>
    <dbReference type="NCBI Taxonomy" id="198213"/>
    <lineage>
        <taxon>Eukaryota</taxon>
        <taxon>Viridiplantae</taxon>
        <taxon>Streptophyta</taxon>
        <taxon>Embryophyta</taxon>
        <taxon>Tracheophyta</taxon>
        <taxon>Spermatophyta</taxon>
        <taxon>Magnoliopsida</taxon>
        <taxon>Liliopsida</taxon>
        <taxon>Poales</taxon>
        <taxon>Cyperaceae</taxon>
        <taxon>Cyperoideae</taxon>
        <taxon>Rhynchosporeae</taxon>
        <taxon>Rhynchospora</taxon>
    </lineage>
</organism>
<dbReference type="Pfam" id="PF23598">
    <property type="entry name" value="LRR_14"/>
    <property type="match status" value="1"/>
</dbReference>
<keyword evidence="1" id="KW-0433">Leucine-rich repeat</keyword>
<keyword evidence="2" id="KW-0677">Repeat</keyword>
<name>A0AAD6EQ33_9POAL</name>
<dbReference type="PANTHER" id="PTHR47186:SF3">
    <property type="entry name" value="OS09G0267800 PROTEIN"/>
    <property type="match status" value="1"/>
</dbReference>
<evidence type="ECO:0000256" key="2">
    <source>
        <dbReference type="ARBA" id="ARBA00022737"/>
    </source>
</evidence>
<evidence type="ECO:0000259" key="3">
    <source>
        <dbReference type="Pfam" id="PF23247"/>
    </source>
</evidence>
<gene>
    <name evidence="5" type="ORF">LUZ61_000723</name>
</gene>
<dbReference type="AlphaFoldDB" id="A0AAD6EQ33"/>
<dbReference type="InterPro" id="IPR057135">
    <property type="entry name" value="At4g27190-like_LRR"/>
</dbReference>
<accession>A0AAD6EQ33</accession>
<evidence type="ECO:0000259" key="4">
    <source>
        <dbReference type="Pfam" id="PF23598"/>
    </source>
</evidence>
<sequence>MDVLWSCLLYAHLYSHNHENKTKEAESGCHNCVQVNELVNMWVCEGIFSKMPKAESQHEPKSEYSSNSLSDGDKICRALLSHSLLRKPNSSNYHLSSSSDPSCVVPFSGMEKLAGAIKNISSANLPERWRQSPIWKFQENILDKEWVNTNWISFCDLCFKHSFTVNPTTTTLIFRGCTKLSTILLESLFPLLKNLFVLDLANTFIEQLPVSLCEMTNLRFLSLKGCNRLMSLTADSSSMLSSSLLGPLENLEFLDLGGLSLDTIPDDVGKSKSKLRYLDLSNPSITSLPSFFFRDLSNLTELFFLGCTSLESLPPSLINLCSLETFSLSESRLISLPIETFEQIPKLQVLNLINNRMLQWLPKLAGHAGLKSFTLSGLPRITHLSLRACRSLEIVYLHDLDQLEELDLSTTSIKEFPEWISNLHGLKRLDLLALPELKRIPWHKLDQIPEVLNMDQFKCVGAQIFLKDSRLFSSLTLENCMHFFNKGGLLQSFFILVSSCNKRSKKDDDTGFVDQIKKIKTSYYRDIPLLGSTFKQQFQEKAPLKRHTEISSAKQYLSGLESILNFTESLSAWDDNTISSLTDLIPQYPNLQECKLGRCHLMDSIFNSNSKYQGRRLQTLWAFNLKKMTKMLQDASSFWDRNEFQSLKHVHLENCPRLESIFPGNMILNSLETLIVLNCGNLRTVFYKYERDKPTSDEERFVRLHTVQLYELPKLSHLFDESPPLCMKEWKMLHFRGCWNLQQLPLLEGSRNQKVIVDGEERQCKKLKAGMTDNQICYYDFKSSSCPVASFRERVKNNIFLK</sequence>
<dbReference type="Gene3D" id="3.80.10.10">
    <property type="entry name" value="Ribonuclease Inhibitor"/>
    <property type="match status" value="3"/>
</dbReference>
<dbReference type="InterPro" id="IPR055414">
    <property type="entry name" value="LRR_R13L4/SHOC2-like"/>
</dbReference>
<proteinExistence type="predicted"/>
<dbReference type="Pfam" id="PF23247">
    <property type="entry name" value="LRR_RPS2"/>
    <property type="match status" value="1"/>
</dbReference>
<evidence type="ECO:0000313" key="5">
    <source>
        <dbReference type="EMBL" id="KAJ3697018.1"/>
    </source>
</evidence>
<evidence type="ECO:0000256" key="1">
    <source>
        <dbReference type="ARBA" id="ARBA00022614"/>
    </source>
</evidence>
<dbReference type="PANTHER" id="PTHR47186">
    <property type="entry name" value="LEUCINE-RICH REPEAT-CONTAINING PROTEIN 57"/>
    <property type="match status" value="1"/>
</dbReference>
<protein>
    <submittedName>
        <fullName evidence="5">Uncharacterized protein</fullName>
    </submittedName>
</protein>